<dbReference type="Proteomes" id="UP000695000">
    <property type="component" value="Unplaced"/>
</dbReference>
<dbReference type="PANTHER" id="PTHR21405">
    <property type="entry name" value="CDNA SEQUENCE BC021608"/>
    <property type="match status" value="1"/>
</dbReference>
<dbReference type="Pfam" id="PF13424">
    <property type="entry name" value="TPR_12"/>
    <property type="match status" value="1"/>
</dbReference>
<dbReference type="SUPFAM" id="SSF48452">
    <property type="entry name" value="TPR-like"/>
    <property type="match status" value="1"/>
</dbReference>
<dbReference type="GeneID" id="108560109"/>
<keyword evidence="3" id="KW-1185">Reference proteome</keyword>
<sequence>MSSNAELSIHDRAILNCVFNPSLPLDEAYNQEELNNVLKDDAEDFGPQTERIKANELEAIRRAENKEFSGALDLLNESIQTIPKKASLYNNRAQVYQFQGKFDDALNDLSKAIELAGDDQKKTLCQALSQRGLLHRKNDNLDEAREDFERAAQLGSKFARSQLVEINPYAALCNQMLRKVMDEFK</sequence>
<evidence type="ECO:0000313" key="4">
    <source>
        <dbReference type="RefSeq" id="XP_017773049.1"/>
    </source>
</evidence>
<name>A0ABM1MEP9_NICVS</name>
<dbReference type="RefSeq" id="XP_017773049.1">
    <property type="nucleotide sequence ID" value="XM_017917560.1"/>
</dbReference>
<dbReference type="InterPro" id="IPR038906">
    <property type="entry name" value="TTC36"/>
</dbReference>
<feature type="repeat" description="TPR" evidence="2">
    <location>
        <begin position="125"/>
        <end position="158"/>
    </location>
</feature>
<accession>A0ABM1MEP9</accession>
<proteinExistence type="inferred from homology"/>
<dbReference type="Gene3D" id="1.25.40.10">
    <property type="entry name" value="Tetratricopeptide repeat domain"/>
    <property type="match status" value="1"/>
</dbReference>
<dbReference type="PROSITE" id="PS50005">
    <property type="entry name" value="TPR"/>
    <property type="match status" value="2"/>
</dbReference>
<comment type="similarity">
    <text evidence="1">Belongs to the TTC36 family.</text>
</comment>
<evidence type="ECO:0000313" key="3">
    <source>
        <dbReference type="Proteomes" id="UP000695000"/>
    </source>
</evidence>
<keyword evidence="2" id="KW-0802">TPR repeat</keyword>
<gene>
    <name evidence="4" type="primary">LOC108560109</name>
</gene>
<organism evidence="3 4">
    <name type="scientific">Nicrophorus vespilloides</name>
    <name type="common">Boreal carrion beetle</name>
    <dbReference type="NCBI Taxonomy" id="110193"/>
    <lineage>
        <taxon>Eukaryota</taxon>
        <taxon>Metazoa</taxon>
        <taxon>Ecdysozoa</taxon>
        <taxon>Arthropoda</taxon>
        <taxon>Hexapoda</taxon>
        <taxon>Insecta</taxon>
        <taxon>Pterygota</taxon>
        <taxon>Neoptera</taxon>
        <taxon>Endopterygota</taxon>
        <taxon>Coleoptera</taxon>
        <taxon>Polyphaga</taxon>
        <taxon>Staphyliniformia</taxon>
        <taxon>Silphidae</taxon>
        <taxon>Nicrophorinae</taxon>
        <taxon>Nicrophorus</taxon>
    </lineage>
</organism>
<protein>
    <submittedName>
        <fullName evidence="4">Tetratricopeptide repeat protein 36 homolog</fullName>
    </submittedName>
</protein>
<evidence type="ECO:0000256" key="1">
    <source>
        <dbReference type="ARBA" id="ARBA00006995"/>
    </source>
</evidence>
<evidence type="ECO:0000256" key="2">
    <source>
        <dbReference type="PROSITE-ProRule" id="PRU00339"/>
    </source>
</evidence>
<dbReference type="SMART" id="SM00028">
    <property type="entry name" value="TPR"/>
    <property type="match status" value="2"/>
</dbReference>
<reference evidence="4" key="1">
    <citation type="submission" date="2025-08" db="UniProtKB">
        <authorList>
            <consortium name="RefSeq"/>
        </authorList>
    </citation>
    <scope>IDENTIFICATION</scope>
    <source>
        <tissue evidence="4">Whole Larva</tissue>
    </source>
</reference>
<dbReference type="InterPro" id="IPR011990">
    <property type="entry name" value="TPR-like_helical_dom_sf"/>
</dbReference>
<dbReference type="PANTHER" id="PTHR21405:SF0">
    <property type="entry name" value="TETRATRICOPEPTIDE REPEAT PROTEIN 36"/>
    <property type="match status" value="1"/>
</dbReference>
<feature type="repeat" description="TPR" evidence="2">
    <location>
        <begin position="86"/>
        <end position="119"/>
    </location>
</feature>
<dbReference type="InterPro" id="IPR019734">
    <property type="entry name" value="TPR_rpt"/>
</dbReference>